<dbReference type="Proteomes" id="UP001499863">
    <property type="component" value="Unassembled WGS sequence"/>
</dbReference>
<evidence type="ECO:0000256" key="1">
    <source>
        <dbReference type="SAM" id="MobiDB-lite"/>
    </source>
</evidence>
<dbReference type="EMBL" id="BAAAKJ010000285">
    <property type="protein sequence ID" value="GAA1404655.1"/>
    <property type="molecule type" value="Genomic_DNA"/>
</dbReference>
<comment type="caution">
    <text evidence="2">The sequence shown here is derived from an EMBL/GenBank/DDBJ whole genome shotgun (WGS) entry which is preliminary data.</text>
</comment>
<feature type="compositionally biased region" description="Gly residues" evidence="1">
    <location>
        <begin position="52"/>
        <end position="65"/>
    </location>
</feature>
<feature type="region of interest" description="Disordered" evidence="1">
    <location>
        <begin position="1"/>
        <end position="67"/>
    </location>
</feature>
<name>A0ABN1YCU2_9ACTN</name>
<organism evidence="2 3">
    <name type="scientific">Kitasatospora putterlickiae</name>
    <dbReference type="NCBI Taxonomy" id="221725"/>
    <lineage>
        <taxon>Bacteria</taxon>
        <taxon>Bacillati</taxon>
        <taxon>Actinomycetota</taxon>
        <taxon>Actinomycetes</taxon>
        <taxon>Kitasatosporales</taxon>
        <taxon>Streptomycetaceae</taxon>
        <taxon>Kitasatospora</taxon>
    </lineage>
</organism>
<proteinExistence type="predicted"/>
<sequence length="176" mass="18978">MQPLRERTQPLGHRRAVLPAGRRPDGILAEVEEDLDRPPVLPLGEPDQEGGRLLGGGRPLLGGLGDVQPDHPALVQAWRLEADRDDAVVGVEAEQVGQDLGHVGRAPHGDRTATRAVAEGKRDAFVGHGGKAAAIPRSPRKLLPNLWINPACEYLLPRSAYRRATLPGENQPPLSR</sequence>
<protein>
    <submittedName>
        <fullName evidence="2">Uncharacterized protein</fullName>
    </submittedName>
</protein>
<gene>
    <name evidence="2" type="ORF">GCM10009639_50710</name>
</gene>
<reference evidence="2 3" key="1">
    <citation type="journal article" date="2019" name="Int. J. Syst. Evol. Microbiol.">
        <title>The Global Catalogue of Microorganisms (GCM) 10K type strain sequencing project: providing services to taxonomists for standard genome sequencing and annotation.</title>
        <authorList>
            <consortium name="The Broad Institute Genomics Platform"/>
            <consortium name="The Broad Institute Genome Sequencing Center for Infectious Disease"/>
            <person name="Wu L."/>
            <person name="Ma J."/>
        </authorList>
    </citation>
    <scope>NUCLEOTIDE SEQUENCE [LARGE SCALE GENOMIC DNA]</scope>
    <source>
        <strain evidence="2 3">JCM 12393</strain>
    </source>
</reference>
<accession>A0ABN1YCU2</accession>
<keyword evidence="3" id="KW-1185">Reference proteome</keyword>
<evidence type="ECO:0000313" key="3">
    <source>
        <dbReference type="Proteomes" id="UP001499863"/>
    </source>
</evidence>
<evidence type="ECO:0000313" key="2">
    <source>
        <dbReference type="EMBL" id="GAA1404655.1"/>
    </source>
</evidence>